<dbReference type="AlphaFoldDB" id="A0A7S3K4N3"/>
<protein>
    <submittedName>
        <fullName evidence="2">Uncharacterized protein</fullName>
    </submittedName>
</protein>
<gene>
    <name evidence="2" type="ORF">ALAG00032_LOCUS15656</name>
</gene>
<dbReference type="EMBL" id="HBIJ01023664">
    <property type="protein sequence ID" value="CAE0374852.1"/>
    <property type="molecule type" value="Transcribed_RNA"/>
</dbReference>
<sequence length="500" mass="56313">MNSAPQGDPLLLDVDPIDQDEEEGANDDGLEAKATASVTSIAYSLLAAIVVLFFGGTTIFLALVYPVKKHKFSRFRCIAHSEFVSLELLTLKAATPYAIEYVCDHEDQVCEESRRKLGDDTLYSFVNNNIDNNDICSSFNNKQKLKNTLSFCNDELSTKRINITNACIANAACDAVIGYWESPSGFCANSTKKHQENCLKARALVHQAKDLFWSYCEAQGSLVEDACKALNVSLHDRGHWEEYCETFGHRIECKLIQDAIKKELDDKLCSKSVQDQKICDAAYAIAQRYGDTSQQLPIFFYLIDAADIYCSQGVCASDPDFTFIQRFHNGSIYNEVELFKRDLPSLCDAWPITQEICNNATNRLATFCEFHPLACEWIAELNHFNATEAEHLFVSTWQKANLVCQNRTEGRSMRRPRRSIALSYSAIYYAFRHQPSIFVSKNPSHDSSAIENQHDIVLSQITQYACDAVDLIDDLAEKCPSMLPDIYEAIKASEGGRMRK</sequence>
<keyword evidence="1" id="KW-0472">Membrane</keyword>
<organism evidence="2">
    <name type="scientific">Aureoumbra lagunensis</name>
    <dbReference type="NCBI Taxonomy" id="44058"/>
    <lineage>
        <taxon>Eukaryota</taxon>
        <taxon>Sar</taxon>
        <taxon>Stramenopiles</taxon>
        <taxon>Ochrophyta</taxon>
        <taxon>Pelagophyceae</taxon>
        <taxon>Pelagomonadales</taxon>
        <taxon>Aureoumbra</taxon>
    </lineage>
</organism>
<evidence type="ECO:0000313" key="2">
    <source>
        <dbReference type="EMBL" id="CAE0374852.1"/>
    </source>
</evidence>
<reference evidence="2" key="1">
    <citation type="submission" date="2021-01" db="EMBL/GenBank/DDBJ databases">
        <authorList>
            <person name="Corre E."/>
            <person name="Pelletier E."/>
            <person name="Niang G."/>
            <person name="Scheremetjew M."/>
            <person name="Finn R."/>
            <person name="Kale V."/>
            <person name="Holt S."/>
            <person name="Cochrane G."/>
            <person name="Meng A."/>
            <person name="Brown T."/>
            <person name="Cohen L."/>
        </authorList>
    </citation>
    <scope>NUCLEOTIDE SEQUENCE</scope>
    <source>
        <strain evidence="2">CCMP1510</strain>
    </source>
</reference>
<keyword evidence="1" id="KW-1133">Transmembrane helix</keyword>
<keyword evidence="1" id="KW-0812">Transmembrane</keyword>
<name>A0A7S3K4N3_9STRA</name>
<proteinExistence type="predicted"/>
<evidence type="ECO:0000256" key="1">
    <source>
        <dbReference type="SAM" id="Phobius"/>
    </source>
</evidence>
<feature type="transmembrane region" description="Helical" evidence="1">
    <location>
        <begin position="41"/>
        <end position="65"/>
    </location>
</feature>
<accession>A0A7S3K4N3</accession>